<dbReference type="Proteomes" id="UP000095280">
    <property type="component" value="Unplaced"/>
</dbReference>
<protein>
    <submittedName>
        <fullName evidence="2">Uncharacterized protein</fullName>
    </submittedName>
</protein>
<keyword evidence="1" id="KW-1185">Reference proteome</keyword>
<organism evidence="1 2">
    <name type="scientific">Macrostomum lignano</name>
    <dbReference type="NCBI Taxonomy" id="282301"/>
    <lineage>
        <taxon>Eukaryota</taxon>
        <taxon>Metazoa</taxon>
        <taxon>Spiralia</taxon>
        <taxon>Lophotrochozoa</taxon>
        <taxon>Platyhelminthes</taxon>
        <taxon>Rhabditophora</taxon>
        <taxon>Macrostomorpha</taxon>
        <taxon>Macrostomida</taxon>
        <taxon>Macrostomidae</taxon>
        <taxon>Macrostomum</taxon>
    </lineage>
</organism>
<proteinExistence type="predicted"/>
<sequence>AETQEALRSLEELDACTSKSRVRFWTSACSSYSTPETRDGQAAMSTSVANSSAEISTSFMTCCPSRRRQQAQTQVCPVAT</sequence>
<dbReference type="AlphaFoldDB" id="A0A1I8FAT0"/>
<accession>A0A1I8FAT0</accession>
<name>A0A1I8FAT0_9PLAT</name>
<dbReference type="WBParaSite" id="maker-unitig_25784-snap-gene-0.1-mRNA-1">
    <property type="protein sequence ID" value="maker-unitig_25784-snap-gene-0.1-mRNA-1"/>
    <property type="gene ID" value="maker-unitig_25784-snap-gene-0.1"/>
</dbReference>
<reference evidence="2" key="1">
    <citation type="submission" date="2016-11" db="UniProtKB">
        <authorList>
            <consortium name="WormBaseParasite"/>
        </authorList>
    </citation>
    <scope>IDENTIFICATION</scope>
</reference>
<evidence type="ECO:0000313" key="2">
    <source>
        <dbReference type="WBParaSite" id="maker-unitig_25784-snap-gene-0.1-mRNA-1"/>
    </source>
</evidence>
<evidence type="ECO:0000313" key="1">
    <source>
        <dbReference type="Proteomes" id="UP000095280"/>
    </source>
</evidence>